<gene>
    <name evidence="2" type="ORF">OSB04_013385</name>
</gene>
<evidence type="ECO:0000313" key="3">
    <source>
        <dbReference type="Proteomes" id="UP001172457"/>
    </source>
</evidence>
<comment type="caution">
    <text evidence="2">The sequence shown here is derived from an EMBL/GenBank/DDBJ whole genome shotgun (WGS) entry which is preliminary data.</text>
</comment>
<dbReference type="AlphaFoldDB" id="A0AA38WR89"/>
<protein>
    <submittedName>
        <fullName evidence="2">Uncharacterized protein</fullName>
    </submittedName>
</protein>
<dbReference type="InterPro" id="IPR021109">
    <property type="entry name" value="Peptidase_aspartic_dom_sf"/>
</dbReference>
<dbReference type="Gene3D" id="2.40.70.10">
    <property type="entry name" value="Acid Proteases"/>
    <property type="match status" value="1"/>
</dbReference>
<dbReference type="EMBL" id="JARYMX010000003">
    <property type="protein sequence ID" value="KAJ9558771.1"/>
    <property type="molecule type" value="Genomic_DNA"/>
</dbReference>
<dbReference type="Pfam" id="PF08284">
    <property type="entry name" value="RVP_2"/>
    <property type="match status" value="1"/>
</dbReference>
<evidence type="ECO:0000313" key="2">
    <source>
        <dbReference type="EMBL" id="KAJ9558771.1"/>
    </source>
</evidence>
<evidence type="ECO:0000256" key="1">
    <source>
        <dbReference type="SAM" id="MobiDB-lite"/>
    </source>
</evidence>
<reference evidence="2" key="1">
    <citation type="submission" date="2023-03" db="EMBL/GenBank/DDBJ databases">
        <title>Chromosome-scale reference genome and RAD-based genetic map of yellow starthistle (Centaurea solstitialis) reveal putative structural variation and QTLs associated with invader traits.</title>
        <authorList>
            <person name="Reatini B."/>
            <person name="Cang F.A."/>
            <person name="Jiang Q."/>
            <person name="Mckibben M.T.W."/>
            <person name="Barker M.S."/>
            <person name="Rieseberg L.H."/>
            <person name="Dlugosch K.M."/>
        </authorList>
    </citation>
    <scope>NUCLEOTIDE SEQUENCE</scope>
    <source>
        <strain evidence="2">CAN-66</strain>
        <tissue evidence="2">Leaf</tissue>
    </source>
</reference>
<sequence length="277" mass="32092">MRQRRSLMLYQIRIIKCYALVLIDSGVHRSYVSTTLLHYVNRKMEQLERSFIVEIVDESQREIVEIIEIIVGGKEFPSTMMPMCLGRFDVVLGVNYLSENDAQIVCDKKMIKKERRDRNYLDVDVEDNEIRINVQVELVDSIRKTQKEVQLEENVKKETIDGQVKLLTIGPDAESSLVFLLDDKLRIYVIDFGGSWDNHLLLALLCKAVKVGRQCCTDVGKRKLVGPELVHQTSDKIVQVRERLKVAYERQKNGSKGDDEDITLERNHKIQKEVQTE</sequence>
<accession>A0AA38WR89</accession>
<name>A0AA38WR89_9ASTR</name>
<feature type="region of interest" description="Disordered" evidence="1">
    <location>
        <begin position="251"/>
        <end position="277"/>
    </location>
</feature>
<keyword evidence="3" id="KW-1185">Reference proteome</keyword>
<organism evidence="2 3">
    <name type="scientific">Centaurea solstitialis</name>
    <name type="common">yellow star-thistle</name>
    <dbReference type="NCBI Taxonomy" id="347529"/>
    <lineage>
        <taxon>Eukaryota</taxon>
        <taxon>Viridiplantae</taxon>
        <taxon>Streptophyta</taxon>
        <taxon>Embryophyta</taxon>
        <taxon>Tracheophyta</taxon>
        <taxon>Spermatophyta</taxon>
        <taxon>Magnoliopsida</taxon>
        <taxon>eudicotyledons</taxon>
        <taxon>Gunneridae</taxon>
        <taxon>Pentapetalae</taxon>
        <taxon>asterids</taxon>
        <taxon>campanulids</taxon>
        <taxon>Asterales</taxon>
        <taxon>Asteraceae</taxon>
        <taxon>Carduoideae</taxon>
        <taxon>Cardueae</taxon>
        <taxon>Centaureinae</taxon>
        <taxon>Centaurea</taxon>
    </lineage>
</organism>
<dbReference type="Proteomes" id="UP001172457">
    <property type="component" value="Chromosome 3"/>
</dbReference>
<proteinExistence type="predicted"/>